<dbReference type="EMBL" id="JAKEVY010000001">
    <property type="protein sequence ID" value="MCF1713588.1"/>
    <property type="molecule type" value="Genomic_DNA"/>
</dbReference>
<organism evidence="6 7">
    <name type="scientific">Flavihumibacter fluminis</name>
    <dbReference type="NCBI Taxonomy" id="2909236"/>
    <lineage>
        <taxon>Bacteria</taxon>
        <taxon>Pseudomonadati</taxon>
        <taxon>Bacteroidota</taxon>
        <taxon>Chitinophagia</taxon>
        <taxon>Chitinophagales</taxon>
        <taxon>Chitinophagaceae</taxon>
        <taxon>Flavihumibacter</taxon>
    </lineage>
</organism>
<dbReference type="InterPro" id="IPR007452">
    <property type="entry name" value="TamB_C"/>
</dbReference>
<evidence type="ECO:0000256" key="3">
    <source>
        <dbReference type="ARBA" id="ARBA00022989"/>
    </source>
</evidence>
<proteinExistence type="predicted"/>
<reference evidence="6 7" key="1">
    <citation type="submission" date="2022-01" db="EMBL/GenBank/DDBJ databases">
        <title>Flavihumibacter sp. nov., isolated from sediment of a river.</title>
        <authorList>
            <person name="Liu H."/>
        </authorList>
    </citation>
    <scope>NUCLEOTIDE SEQUENCE [LARGE SCALE GENOMIC DNA]</scope>
    <source>
        <strain evidence="6 7">RY-1</strain>
    </source>
</reference>
<accession>A0ABS9BET7</accession>
<evidence type="ECO:0000313" key="6">
    <source>
        <dbReference type="EMBL" id="MCF1713588.1"/>
    </source>
</evidence>
<protein>
    <submittedName>
        <fullName evidence="6">Translocation/assembly module TamB</fullName>
    </submittedName>
</protein>
<dbReference type="Proteomes" id="UP001200145">
    <property type="component" value="Unassembled WGS sequence"/>
</dbReference>
<comment type="caution">
    <text evidence="6">The sequence shown here is derived from an EMBL/GenBank/DDBJ whole genome shotgun (WGS) entry which is preliminary data.</text>
</comment>
<keyword evidence="7" id="KW-1185">Reference proteome</keyword>
<keyword evidence="3" id="KW-1133">Transmembrane helix</keyword>
<dbReference type="Pfam" id="PF04357">
    <property type="entry name" value="TamB"/>
    <property type="match status" value="1"/>
</dbReference>
<gene>
    <name evidence="6" type="ORF">L0U88_02960</name>
</gene>
<feature type="domain" description="Translocation and assembly module TamB C-terminal" evidence="5">
    <location>
        <begin position="1080"/>
        <end position="1547"/>
    </location>
</feature>
<name>A0ABS9BET7_9BACT</name>
<keyword evidence="4" id="KW-0472">Membrane</keyword>
<evidence type="ECO:0000313" key="7">
    <source>
        <dbReference type="Proteomes" id="UP001200145"/>
    </source>
</evidence>
<evidence type="ECO:0000259" key="5">
    <source>
        <dbReference type="Pfam" id="PF04357"/>
    </source>
</evidence>
<evidence type="ECO:0000256" key="2">
    <source>
        <dbReference type="ARBA" id="ARBA00022692"/>
    </source>
</evidence>
<evidence type="ECO:0000256" key="1">
    <source>
        <dbReference type="ARBA" id="ARBA00004167"/>
    </source>
</evidence>
<comment type="subcellular location">
    <subcellularLocation>
        <location evidence="1">Membrane</location>
        <topology evidence="1">Single-pass membrane protein</topology>
    </subcellularLocation>
</comment>
<sequence length="1574" mass="177255">MYFLLQVSFVQNYIARHAANRLSRALKTEVKVDHIDLEFFNTLSLNGTLVRDQQKDTLLYAGALKVNITDWFFVKDQVELTYIGLENTLIDLHRVDSVWNYQFLADYFAAPPSQKKQNPIQLSVKEVSLKNIRLLQRDEWRGENLGLSLQSLDLQAEVFDLINKNIQVKNLSIVQPIFSIYNYDGNRPPRPRKVSSPLPPNDPENLRWNPGKWSLGIRNLTIRNGTLKNDIETERAPYYYFDGAHFQFSQINSQISDIKLVNDTFSGNIQIATKERSGFEVKKLKALMRFHPEAMEFRQLDIRTPKSYLRNYYAMRYDTFDDMSEFIDSIRLEGNFTDAIIHSDDIAYFAPELANWNTRISLSGKASGTISHLEGKKVIAKAGNNTYLNGDFVLKGLPDIKKSYLDVTVRDFNASYADVTQFFPVIKTINEPRLDRLGFIKFKGSFTGFLTDFVTYGTIETALGTLATDVNMKFPDKGAPMYEGTIQTEEFNLGQFIGNNMLGSFGVAGDIKGRGFTLQTLDAGLKGYIPFIVYKGYEYRDIEIDGKFAKRLFNGNVAVNDEHLEAKLKGLVDLSGEIPRFDFSALVVNANLRSMKFAKEELDFNGTFNVNFSGSNIDNFLGSARISDASVYNNGQRISFDSLYVESSLQESGNKTITVRSNEFEGILAGKFNISSLPDAFQTFLNRYYPSYIAASKTAVDNNFSFFITTRKVDDYLSLLDKRLKGFNNATINGQLNTKENIFDVDAEIPEFGYNKLSFYDVKFKGRGNFDSLAVNTTVGDIQVNDSLHFPGSVVNISASNDLSKVSIQTSANQTLNRASIAGEVQTLKNGIRVQFYPSSFEINEKPWIIDDGGEIILSKELVTTEGVRIYSEDQEIILSSAPSSIGKGNDLKVELKKINIGDFAPFFVKSNRLEGLLTGEIELIDPFSNLQVDAVAKAEQFRLDNDSIGVLDLSSTYSSKSGRVTFKTISLNENYNFDVAGLVNTTDSLSDQVDITAKLSRTKISLLQQYLTGIFEKLDGHATGQLRIVGKGNNLKYLGDVSLNEAGLLVDYTKVYYKIPAAQIKFTDGQIDFGKFVLQDTLGNKGELTEGKLYHNNFNDLAFDFSVKTNKLLLLNTTSADNSLFYGNVIGRANMKFSGPMYDMQMEISGEPTDSSNIYIATESSRQNAEADFIVWKEYGKEMTPYKPYDRESNFTVSLDIRANNMAVVNMIIDEATGDIITARGNGNLKMRVGSKENLTMTGRYDIESGFYNFNFQAWKKNFILLPERNNYISWNGDPYEATLKIDALYSANNVKFSDLLSSGGFGINDPNVTQYRGTVNIIANITEKLSQPKIRFRIELPTNSPLRNNYQASTLFKIIQEDENELNKQVSYLILFNNFGPLTAVGSLQNNSASFANTAFESLVVSSISGFLSSVLSNEFSKILQNVFNDKSLKLNMNAALYSGTNLTGQSNTQILLPDRTNINLSLAKSYLNERLTFMVGSAIDFGINSRQSATFQFLPDVSAEYKLTPDGKFRITFFYRNNWSYAYQSALQRSGVGLSYRKEFDRIWELFRRKKKNKTEELPEEELGVKN</sequence>
<keyword evidence="2" id="KW-0812">Transmembrane</keyword>
<evidence type="ECO:0000256" key="4">
    <source>
        <dbReference type="ARBA" id="ARBA00023136"/>
    </source>
</evidence>